<dbReference type="SUPFAM" id="SSF51735">
    <property type="entry name" value="NAD(P)-binding Rossmann-fold domains"/>
    <property type="match status" value="1"/>
</dbReference>
<accession>A0AAW4VUB7</accession>
<evidence type="ECO:0000256" key="2">
    <source>
        <dbReference type="ARBA" id="ARBA00023027"/>
    </source>
</evidence>
<dbReference type="PANTHER" id="PTHR43333">
    <property type="entry name" value="2-HACID_DH_C DOMAIN-CONTAINING PROTEIN"/>
    <property type="match status" value="1"/>
</dbReference>
<dbReference type="RefSeq" id="WP_227600365.1">
    <property type="nucleotide sequence ID" value="NZ_JAJEPX010000009.1"/>
</dbReference>
<evidence type="ECO:0000313" key="5">
    <source>
        <dbReference type="Proteomes" id="UP001298753"/>
    </source>
</evidence>
<dbReference type="Pfam" id="PF02826">
    <property type="entry name" value="2-Hacid_dh_C"/>
    <property type="match status" value="1"/>
</dbReference>
<reference evidence="4 5" key="1">
    <citation type="submission" date="2021-10" db="EMBL/GenBank/DDBJ databases">
        <title>Anaerobic single-cell dispensing facilitates the cultivation of human gut bacteria.</title>
        <authorList>
            <person name="Afrizal A."/>
        </authorList>
    </citation>
    <scope>NUCLEOTIDE SEQUENCE [LARGE SCALE GENOMIC DNA]</scope>
    <source>
        <strain evidence="4 5">CLA-AA-H270</strain>
    </source>
</reference>
<dbReference type="Proteomes" id="UP001298753">
    <property type="component" value="Unassembled WGS sequence"/>
</dbReference>
<proteinExistence type="predicted"/>
<dbReference type="EMBL" id="JAJEPX010000009">
    <property type="protein sequence ID" value="MCC2176405.1"/>
    <property type="molecule type" value="Genomic_DNA"/>
</dbReference>
<gene>
    <name evidence="4" type="ORF">LKD22_04550</name>
</gene>
<evidence type="ECO:0000313" key="4">
    <source>
        <dbReference type="EMBL" id="MCC2176405.1"/>
    </source>
</evidence>
<feature type="domain" description="D-isomer specific 2-hydroxyacid dehydrogenase NAD-binding" evidence="3">
    <location>
        <begin position="109"/>
        <end position="284"/>
    </location>
</feature>
<evidence type="ECO:0000256" key="1">
    <source>
        <dbReference type="ARBA" id="ARBA00023002"/>
    </source>
</evidence>
<comment type="caution">
    <text evidence="4">The sequence shown here is derived from an EMBL/GenBank/DDBJ whole genome shotgun (WGS) entry which is preliminary data.</text>
</comment>
<dbReference type="CDD" id="cd05300">
    <property type="entry name" value="2-Hacid_dh_1"/>
    <property type="match status" value="1"/>
</dbReference>
<keyword evidence="5" id="KW-1185">Reference proteome</keyword>
<keyword evidence="1" id="KW-0560">Oxidoreductase</keyword>
<evidence type="ECO:0000259" key="3">
    <source>
        <dbReference type="Pfam" id="PF02826"/>
    </source>
</evidence>
<dbReference type="SUPFAM" id="SSF52283">
    <property type="entry name" value="Formate/glycerate dehydrogenase catalytic domain-like"/>
    <property type="match status" value="1"/>
</dbReference>
<dbReference type="GO" id="GO:0051287">
    <property type="term" value="F:NAD binding"/>
    <property type="evidence" value="ECO:0007669"/>
    <property type="project" value="InterPro"/>
</dbReference>
<organism evidence="4 5">
    <name type="scientific">Agathobaculum butyriciproducens</name>
    <dbReference type="NCBI Taxonomy" id="1628085"/>
    <lineage>
        <taxon>Bacteria</taxon>
        <taxon>Bacillati</taxon>
        <taxon>Bacillota</taxon>
        <taxon>Clostridia</taxon>
        <taxon>Eubacteriales</taxon>
        <taxon>Butyricicoccaceae</taxon>
        <taxon>Agathobaculum</taxon>
    </lineage>
</organism>
<name>A0AAW4VUB7_9FIRM</name>
<dbReference type="GeneID" id="98660045"/>
<dbReference type="AlphaFoldDB" id="A0AAW4VUB7"/>
<dbReference type="GO" id="GO:0016491">
    <property type="term" value="F:oxidoreductase activity"/>
    <property type="evidence" value="ECO:0007669"/>
    <property type="project" value="UniProtKB-KW"/>
</dbReference>
<dbReference type="Gene3D" id="3.40.50.720">
    <property type="entry name" value="NAD(P)-binding Rossmann-like Domain"/>
    <property type="match status" value="2"/>
</dbReference>
<dbReference type="InterPro" id="IPR036291">
    <property type="entry name" value="NAD(P)-bd_dom_sf"/>
</dbReference>
<keyword evidence="2" id="KW-0520">NAD</keyword>
<dbReference type="FunFam" id="3.40.50.720:FF:000363">
    <property type="entry name" value="D-isomer specific 2-hydroxyacid dehydrogenase"/>
    <property type="match status" value="1"/>
</dbReference>
<dbReference type="InterPro" id="IPR006140">
    <property type="entry name" value="D-isomer_DH_NAD-bd"/>
</dbReference>
<sequence length="325" mass="34936">MQNEKTSVLVLAQCDLTMRETLNTRFGTQCAFTFAENGEHPTAEQLRAAAVIFGEPSEAQLAQTENLRLLQLTWAGADKYTRMENLPQSVVLANASGAFGTIIAEYAIGSLVALYRSFGRYWSNKQAHIWQKYDHAETISGKTALVLGMGDIGANVARRLKVFGAAVLGVKRTAVSAVPADFDEAHTLDALDALLPRADIVIGCLPNTRETAGLLTAERLHAMKAGAVLVNVGRGSLAGTDDLVSALQDGHLGGAALDVFETEPLPADCPLWDMENVLLTPHIAGPSFGGSADVQNTIWHICMDNLERYLTGDPLKNVVNRSEGY</sequence>
<protein>
    <submittedName>
        <fullName evidence="4">D-2-hydroxyacid dehydrogenase</fullName>
    </submittedName>
</protein>
<dbReference type="PANTHER" id="PTHR43333:SF1">
    <property type="entry name" value="D-ISOMER SPECIFIC 2-HYDROXYACID DEHYDROGENASE NAD-BINDING DOMAIN-CONTAINING PROTEIN"/>
    <property type="match status" value="1"/>
</dbReference>